<proteinExistence type="inferred from homology"/>
<accession>A0A1M4TAA3</accession>
<evidence type="ECO:0000256" key="3">
    <source>
        <dbReference type="ARBA" id="ARBA00007571"/>
    </source>
</evidence>
<gene>
    <name evidence="10" type="primary">trpF</name>
    <name evidence="12" type="ORF">SAMN02746089_00258</name>
</gene>
<dbReference type="CDD" id="cd00405">
    <property type="entry name" value="PRAI"/>
    <property type="match status" value="1"/>
</dbReference>
<dbReference type="PANTHER" id="PTHR42894">
    <property type="entry name" value="N-(5'-PHOSPHORIBOSYL)ANTHRANILATE ISOMERASE"/>
    <property type="match status" value="1"/>
</dbReference>
<dbReference type="GO" id="GO:0004640">
    <property type="term" value="F:phosphoribosylanthranilate isomerase activity"/>
    <property type="evidence" value="ECO:0007669"/>
    <property type="project" value="UniProtKB-UniRule"/>
</dbReference>
<dbReference type="Gene3D" id="3.20.20.70">
    <property type="entry name" value="Aldolase class I"/>
    <property type="match status" value="1"/>
</dbReference>
<keyword evidence="7 10" id="KW-0822">Tryptophan biosynthesis</keyword>
<evidence type="ECO:0000313" key="12">
    <source>
        <dbReference type="EMBL" id="SHE41449.1"/>
    </source>
</evidence>
<dbReference type="FunFam" id="3.20.20.70:FF:000075">
    <property type="entry name" value="Tryptophan biosynthesis protein TRP1"/>
    <property type="match status" value="1"/>
</dbReference>
<dbReference type="AlphaFoldDB" id="A0A1M4TAA3"/>
<keyword evidence="8 10" id="KW-0057">Aromatic amino acid biosynthesis</keyword>
<dbReference type="Proteomes" id="UP000184088">
    <property type="component" value="Unassembled WGS sequence"/>
</dbReference>
<keyword evidence="6 10" id="KW-0028">Amino-acid biosynthesis</keyword>
<comment type="catalytic activity">
    <reaction evidence="1 10">
        <text>N-(5-phospho-beta-D-ribosyl)anthranilate = 1-(2-carboxyphenylamino)-1-deoxy-D-ribulose 5-phosphate</text>
        <dbReference type="Rhea" id="RHEA:21540"/>
        <dbReference type="ChEBI" id="CHEBI:18277"/>
        <dbReference type="ChEBI" id="CHEBI:58613"/>
        <dbReference type="EC" id="5.3.1.24"/>
    </reaction>
</comment>
<evidence type="ECO:0000259" key="11">
    <source>
        <dbReference type="Pfam" id="PF00697"/>
    </source>
</evidence>
<evidence type="ECO:0000313" key="13">
    <source>
        <dbReference type="Proteomes" id="UP000184088"/>
    </source>
</evidence>
<comment type="similarity">
    <text evidence="3 10">Belongs to the TrpF family.</text>
</comment>
<organism evidence="12 13">
    <name type="scientific">Caldanaerobius fijiensis DSM 17918</name>
    <dbReference type="NCBI Taxonomy" id="1121256"/>
    <lineage>
        <taxon>Bacteria</taxon>
        <taxon>Bacillati</taxon>
        <taxon>Bacillota</taxon>
        <taxon>Clostridia</taxon>
        <taxon>Thermoanaerobacterales</taxon>
        <taxon>Thermoanaerobacteraceae</taxon>
        <taxon>Caldanaerobius</taxon>
    </lineage>
</organism>
<protein>
    <recommendedName>
        <fullName evidence="5 10">N-(5'-phosphoribosyl)anthranilate isomerase</fullName>
        <shortName evidence="10">PRAI</shortName>
        <ecNumber evidence="4 10">5.3.1.24</ecNumber>
    </recommendedName>
</protein>
<dbReference type="InterPro" id="IPR013785">
    <property type="entry name" value="Aldolase_TIM"/>
</dbReference>
<dbReference type="EC" id="5.3.1.24" evidence="4 10"/>
<keyword evidence="13" id="KW-1185">Reference proteome</keyword>
<evidence type="ECO:0000256" key="10">
    <source>
        <dbReference type="HAMAP-Rule" id="MF_00135"/>
    </source>
</evidence>
<evidence type="ECO:0000256" key="5">
    <source>
        <dbReference type="ARBA" id="ARBA00022272"/>
    </source>
</evidence>
<evidence type="ECO:0000256" key="6">
    <source>
        <dbReference type="ARBA" id="ARBA00022605"/>
    </source>
</evidence>
<keyword evidence="9 10" id="KW-0413">Isomerase</keyword>
<dbReference type="PANTHER" id="PTHR42894:SF1">
    <property type="entry name" value="N-(5'-PHOSPHORIBOSYL)ANTHRANILATE ISOMERASE"/>
    <property type="match status" value="1"/>
</dbReference>
<dbReference type="STRING" id="1121256.SAMN02746089_00258"/>
<dbReference type="UniPathway" id="UPA00035">
    <property type="reaction ID" value="UER00042"/>
</dbReference>
<dbReference type="Pfam" id="PF00697">
    <property type="entry name" value="PRAI"/>
    <property type="match status" value="1"/>
</dbReference>
<dbReference type="InterPro" id="IPR001240">
    <property type="entry name" value="PRAI_dom"/>
</dbReference>
<evidence type="ECO:0000256" key="9">
    <source>
        <dbReference type="ARBA" id="ARBA00023235"/>
    </source>
</evidence>
<comment type="pathway">
    <text evidence="2 10">Amino-acid biosynthesis; L-tryptophan biosynthesis; L-tryptophan from chorismate: step 3/5.</text>
</comment>
<dbReference type="SUPFAM" id="SSF51366">
    <property type="entry name" value="Ribulose-phoshate binding barrel"/>
    <property type="match status" value="1"/>
</dbReference>
<evidence type="ECO:0000256" key="2">
    <source>
        <dbReference type="ARBA" id="ARBA00004664"/>
    </source>
</evidence>
<evidence type="ECO:0000256" key="1">
    <source>
        <dbReference type="ARBA" id="ARBA00001164"/>
    </source>
</evidence>
<evidence type="ECO:0000256" key="7">
    <source>
        <dbReference type="ARBA" id="ARBA00022822"/>
    </source>
</evidence>
<evidence type="ECO:0000256" key="4">
    <source>
        <dbReference type="ARBA" id="ARBA00012572"/>
    </source>
</evidence>
<name>A0A1M4TAA3_9THEO</name>
<dbReference type="InterPro" id="IPR011060">
    <property type="entry name" value="RibuloseP-bd_barrel"/>
</dbReference>
<sequence length="212" mass="24072">MMVKIKICGLKRLEDIDYANALKIDYAGFVFAESKRKVDLPLAKKLVYRLDNRIKKVGVFVNEKREVIEKVVGELGLDVIQFHGDESPEDVVGYNVEVWKALRVKDAQCLEEIKNYPVDCILLDSPHVVQCNAPYPDYTQYGGTGRSFDWTILKSVYIRLPIILAGGLNPDNVVMAIEQVRPYAVDVSSGVETDGNKDFDKMKKFVERVRNL</sequence>
<evidence type="ECO:0000256" key="8">
    <source>
        <dbReference type="ARBA" id="ARBA00023141"/>
    </source>
</evidence>
<dbReference type="EMBL" id="FQVH01000001">
    <property type="protein sequence ID" value="SHE41449.1"/>
    <property type="molecule type" value="Genomic_DNA"/>
</dbReference>
<dbReference type="GO" id="GO:0000162">
    <property type="term" value="P:L-tryptophan biosynthetic process"/>
    <property type="evidence" value="ECO:0007669"/>
    <property type="project" value="UniProtKB-UniRule"/>
</dbReference>
<dbReference type="InterPro" id="IPR044643">
    <property type="entry name" value="TrpF_fam"/>
</dbReference>
<reference evidence="12 13" key="1">
    <citation type="submission" date="2016-11" db="EMBL/GenBank/DDBJ databases">
        <authorList>
            <person name="Jaros S."/>
            <person name="Januszkiewicz K."/>
            <person name="Wedrychowicz H."/>
        </authorList>
    </citation>
    <scope>NUCLEOTIDE SEQUENCE [LARGE SCALE GENOMIC DNA]</scope>
    <source>
        <strain evidence="12 13">DSM 17918</strain>
    </source>
</reference>
<feature type="domain" description="N-(5'phosphoribosyl) anthranilate isomerase (PRAI)" evidence="11">
    <location>
        <begin position="5"/>
        <end position="207"/>
    </location>
</feature>
<dbReference type="HAMAP" id="MF_00135">
    <property type="entry name" value="PRAI"/>
    <property type="match status" value="1"/>
</dbReference>